<evidence type="ECO:0000256" key="5">
    <source>
        <dbReference type="ARBA" id="ARBA00023002"/>
    </source>
</evidence>
<dbReference type="GO" id="GO:0003955">
    <property type="term" value="F:NAD(P)H dehydrogenase (quinone) activity"/>
    <property type="evidence" value="ECO:0007669"/>
    <property type="project" value="TreeGrafter"/>
</dbReference>
<evidence type="ECO:0000256" key="1">
    <source>
        <dbReference type="ARBA" id="ARBA00001974"/>
    </source>
</evidence>
<dbReference type="Pfam" id="PF07992">
    <property type="entry name" value="Pyr_redox_2"/>
    <property type="match status" value="1"/>
</dbReference>
<accession>A0A1H0LJJ3</accession>
<dbReference type="SUPFAM" id="SSF51905">
    <property type="entry name" value="FAD/NAD(P)-binding domain"/>
    <property type="match status" value="1"/>
</dbReference>
<sequence length="402" mass="43353">MNSKQHILIIGAGFGGLWSALSAARLLEQHNRRDIDITLLAPQAELRIRPRFYEPEVHNMYAPLDALLDVVGIRFVRGTAERIDEQARIVDYRDGGGHPARLAYDRLILASGSQLVRPPVPGVARHAFDVDQIEAATRLEDHIRSLRHQPHSIARNTVVVAGGGFTGIETATEMPARLRAALGEDCDIRVIVIDRGPRIAAAMGDEIRGPITEASAQLGIEWVLGATVAAVDADGVTLADGRRIEAETVIWTVGFRASPLTEQITGARDAQGRLHVDETLKVAGQDSVFAAGDVAYAATDDLGNFAVMSCQHAISLGRHAGNNAAADLLDIAPIPYRQPKYVTCLDLGGWGAAFTEGWERELKLIGQEAKTLKTQINTQWIYPPAADRSTALAAADPMIPVA</sequence>
<evidence type="ECO:0000313" key="7">
    <source>
        <dbReference type="EMBL" id="SDO68255.1"/>
    </source>
</evidence>
<dbReference type="RefSeq" id="WP_084312273.1">
    <property type="nucleotide sequence ID" value="NZ_FNIJ01000014.1"/>
</dbReference>
<dbReference type="STRING" id="198616.SAMN05216193_11487"/>
<evidence type="ECO:0000313" key="8">
    <source>
        <dbReference type="Proteomes" id="UP000242957"/>
    </source>
</evidence>
<dbReference type="PANTHER" id="PTHR42913:SF3">
    <property type="entry name" value="64 KDA MITOCHONDRIAL NADH DEHYDROGENASE (EUROFUNG)"/>
    <property type="match status" value="1"/>
</dbReference>
<evidence type="ECO:0000259" key="6">
    <source>
        <dbReference type="Pfam" id="PF07992"/>
    </source>
</evidence>
<evidence type="ECO:0000256" key="2">
    <source>
        <dbReference type="ARBA" id="ARBA00005272"/>
    </source>
</evidence>
<dbReference type="PRINTS" id="PR00411">
    <property type="entry name" value="PNDRDTASEI"/>
</dbReference>
<dbReference type="PRINTS" id="PR00368">
    <property type="entry name" value="FADPNR"/>
</dbReference>
<evidence type="ECO:0000256" key="3">
    <source>
        <dbReference type="ARBA" id="ARBA00022630"/>
    </source>
</evidence>
<dbReference type="InterPro" id="IPR036188">
    <property type="entry name" value="FAD/NAD-bd_sf"/>
</dbReference>
<dbReference type="EMBL" id="FNIJ01000014">
    <property type="protein sequence ID" value="SDO68255.1"/>
    <property type="molecule type" value="Genomic_DNA"/>
</dbReference>
<protein>
    <submittedName>
        <fullName evidence="7">NADH dehydrogenase</fullName>
    </submittedName>
</protein>
<reference evidence="8" key="1">
    <citation type="submission" date="2016-10" db="EMBL/GenBank/DDBJ databases">
        <authorList>
            <person name="Varghese N."/>
            <person name="Submissions S."/>
        </authorList>
    </citation>
    <scope>NUCLEOTIDE SEQUENCE [LARGE SCALE GENOMIC DNA]</scope>
    <source>
        <strain evidence="8">JCM 21621</strain>
    </source>
</reference>
<dbReference type="OrthoDB" id="9781621at2"/>
<keyword evidence="5" id="KW-0560">Oxidoreductase</keyword>
<dbReference type="GO" id="GO:0019646">
    <property type="term" value="P:aerobic electron transport chain"/>
    <property type="evidence" value="ECO:0007669"/>
    <property type="project" value="TreeGrafter"/>
</dbReference>
<dbReference type="Proteomes" id="UP000242957">
    <property type="component" value="Unassembled WGS sequence"/>
</dbReference>
<dbReference type="PANTHER" id="PTHR42913">
    <property type="entry name" value="APOPTOSIS-INDUCING FACTOR 1"/>
    <property type="match status" value="1"/>
</dbReference>
<keyword evidence="4" id="KW-0274">FAD</keyword>
<keyword evidence="3" id="KW-0285">Flavoprotein</keyword>
<comment type="similarity">
    <text evidence="2">Belongs to the NADH dehydrogenase family.</text>
</comment>
<dbReference type="AlphaFoldDB" id="A0A1H0LJJ3"/>
<keyword evidence="8" id="KW-1185">Reference proteome</keyword>
<proteinExistence type="inferred from homology"/>
<gene>
    <name evidence="7" type="ORF">SAMN05216193_11487</name>
</gene>
<dbReference type="InterPro" id="IPR051169">
    <property type="entry name" value="NADH-Q_oxidoreductase"/>
</dbReference>
<feature type="domain" description="FAD/NAD(P)-binding" evidence="6">
    <location>
        <begin position="6"/>
        <end position="315"/>
    </location>
</feature>
<name>A0A1H0LJJ3_9PSED</name>
<comment type="cofactor">
    <cofactor evidence="1">
        <name>FAD</name>
        <dbReference type="ChEBI" id="CHEBI:57692"/>
    </cofactor>
</comment>
<dbReference type="Gene3D" id="3.50.50.100">
    <property type="match status" value="1"/>
</dbReference>
<organism evidence="7 8">
    <name type="scientific">Pseudomonas jinjuensis</name>
    <dbReference type="NCBI Taxonomy" id="198616"/>
    <lineage>
        <taxon>Bacteria</taxon>
        <taxon>Pseudomonadati</taxon>
        <taxon>Pseudomonadota</taxon>
        <taxon>Gammaproteobacteria</taxon>
        <taxon>Pseudomonadales</taxon>
        <taxon>Pseudomonadaceae</taxon>
        <taxon>Pseudomonas</taxon>
    </lineage>
</organism>
<dbReference type="InterPro" id="IPR023753">
    <property type="entry name" value="FAD/NAD-binding_dom"/>
</dbReference>
<evidence type="ECO:0000256" key="4">
    <source>
        <dbReference type="ARBA" id="ARBA00022827"/>
    </source>
</evidence>